<feature type="transmembrane region" description="Helical" evidence="6">
    <location>
        <begin position="38"/>
        <end position="56"/>
    </location>
</feature>
<feature type="transmembrane region" description="Helical" evidence="6">
    <location>
        <begin position="12"/>
        <end position="32"/>
    </location>
</feature>
<dbReference type="InterPro" id="IPR040176">
    <property type="entry name" value="RNF121/RNF175"/>
</dbReference>
<sequence>MKLCIYGNEKLSSLIISVFYLYYDVANCIWIINSFFFNIHFIIIYCSFTMITVYITRYATQQPIQPNITRLVYKMKPHVLYGNLLDWVRYLVAWQPLILMIVQGVNYIRCLE</sequence>
<dbReference type="Proteomes" id="UP000663870">
    <property type="component" value="Unassembled WGS sequence"/>
</dbReference>
<dbReference type="Proteomes" id="UP000663854">
    <property type="component" value="Unassembled WGS sequence"/>
</dbReference>
<keyword evidence="10" id="KW-1185">Reference proteome</keyword>
<keyword evidence="2 6" id="KW-0812">Transmembrane</keyword>
<keyword evidence="5 6" id="KW-0472">Membrane</keyword>
<evidence type="ECO:0000313" key="8">
    <source>
        <dbReference type="EMBL" id="CAF1635883.1"/>
    </source>
</evidence>
<reference evidence="7" key="1">
    <citation type="submission" date="2021-02" db="EMBL/GenBank/DDBJ databases">
        <authorList>
            <person name="Nowell W R."/>
        </authorList>
    </citation>
    <scope>NUCLEOTIDE SEQUENCE</scope>
</reference>
<evidence type="ECO:0000256" key="3">
    <source>
        <dbReference type="ARBA" id="ARBA00022723"/>
    </source>
</evidence>
<evidence type="ECO:0000256" key="2">
    <source>
        <dbReference type="ARBA" id="ARBA00022692"/>
    </source>
</evidence>
<name>A0A815NP75_9BILA</name>
<keyword evidence="3" id="KW-0479">Metal-binding</keyword>
<evidence type="ECO:0000256" key="6">
    <source>
        <dbReference type="SAM" id="Phobius"/>
    </source>
</evidence>
<comment type="subcellular location">
    <subcellularLocation>
        <location evidence="1">Membrane</location>
        <topology evidence="1">Multi-pass membrane protein</topology>
    </subcellularLocation>
</comment>
<dbReference type="AlphaFoldDB" id="A0A815NP75"/>
<comment type="caution">
    <text evidence="7">The sequence shown here is derived from an EMBL/GenBank/DDBJ whole genome shotgun (WGS) entry which is preliminary data.</text>
</comment>
<keyword evidence="4 6" id="KW-1133">Transmembrane helix</keyword>
<evidence type="ECO:0000256" key="4">
    <source>
        <dbReference type="ARBA" id="ARBA00022989"/>
    </source>
</evidence>
<evidence type="ECO:0000313" key="10">
    <source>
        <dbReference type="Proteomes" id="UP000663870"/>
    </source>
</evidence>
<dbReference type="GO" id="GO:0036503">
    <property type="term" value="P:ERAD pathway"/>
    <property type="evidence" value="ECO:0007669"/>
    <property type="project" value="TreeGrafter"/>
</dbReference>
<dbReference type="GO" id="GO:0061630">
    <property type="term" value="F:ubiquitin protein ligase activity"/>
    <property type="evidence" value="ECO:0007669"/>
    <property type="project" value="TreeGrafter"/>
</dbReference>
<dbReference type="EMBL" id="CAJNOH010006771">
    <property type="protein sequence ID" value="CAF1440934.1"/>
    <property type="molecule type" value="Genomic_DNA"/>
</dbReference>
<dbReference type="GO" id="GO:0000139">
    <property type="term" value="C:Golgi membrane"/>
    <property type="evidence" value="ECO:0007669"/>
    <property type="project" value="TreeGrafter"/>
</dbReference>
<evidence type="ECO:0000313" key="9">
    <source>
        <dbReference type="Proteomes" id="UP000663854"/>
    </source>
</evidence>
<dbReference type="EMBL" id="CAJNOL010008378">
    <property type="protein sequence ID" value="CAF1635883.1"/>
    <property type="molecule type" value="Genomic_DNA"/>
</dbReference>
<dbReference type="PANTHER" id="PTHR13407">
    <property type="entry name" value="RNF121 PROTEIN"/>
    <property type="match status" value="1"/>
</dbReference>
<dbReference type="GO" id="GO:0005789">
    <property type="term" value="C:endoplasmic reticulum membrane"/>
    <property type="evidence" value="ECO:0007669"/>
    <property type="project" value="TreeGrafter"/>
</dbReference>
<protein>
    <submittedName>
        <fullName evidence="7">Uncharacterized protein</fullName>
    </submittedName>
</protein>
<gene>
    <name evidence="8" type="ORF">JXQ802_LOCUS52486</name>
    <name evidence="7" type="ORF">PYM288_LOCUS36150</name>
</gene>
<evidence type="ECO:0000256" key="1">
    <source>
        <dbReference type="ARBA" id="ARBA00004141"/>
    </source>
</evidence>
<dbReference type="PANTHER" id="PTHR13407:SF0">
    <property type="entry name" value="FI05221P"/>
    <property type="match status" value="1"/>
</dbReference>
<proteinExistence type="predicted"/>
<organism evidence="7 9">
    <name type="scientific">Rotaria sordida</name>
    <dbReference type="NCBI Taxonomy" id="392033"/>
    <lineage>
        <taxon>Eukaryota</taxon>
        <taxon>Metazoa</taxon>
        <taxon>Spiralia</taxon>
        <taxon>Gnathifera</taxon>
        <taxon>Rotifera</taxon>
        <taxon>Eurotatoria</taxon>
        <taxon>Bdelloidea</taxon>
        <taxon>Philodinida</taxon>
        <taxon>Philodinidae</taxon>
        <taxon>Rotaria</taxon>
    </lineage>
</organism>
<evidence type="ECO:0000256" key="5">
    <source>
        <dbReference type="ARBA" id="ARBA00023136"/>
    </source>
</evidence>
<accession>A0A815NP75</accession>
<dbReference type="GO" id="GO:0046872">
    <property type="term" value="F:metal ion binding"/>
    <property type="evidence" value="ECO:0007669"/>
    <property type="project" value="UniProtKB-KW"/>
</dbReference>
<evidence type="ECO:0000313" key="7">
    <source>
        <dbReference type="EMBL" id="CAF1440934.1"/>
    </source>
</evidence>